<evidence type="ECO:0000313" key="6">
    <source>
        <dbReference type="EMBL" id="SDG56768.1"/>
    </source>
</evidence>
<dbReference type="InterPro" id="IPR005119">
    <property type="entry name" value="LysR_subst-bd"/>
</dbReference>
<dbReference type="Proteomes" id="UP000198641">
    <property type="component" value="Unassembled WGS sequence"/>
</dbReference>
<dbReference type="EMBL" id="FNCI01000020">
    <property type="protein sequence ID" value="SDG56768.1"/>
    <property type="molecule type" value="Genomic_DNA"/>
</dbReference>
<comment type="similarity">
    <text evidence="1">Belongs to the LysR transcriptional regulatory family.</text>
</comment>
<dbReference type="PANTHER" id="PTHR30579:SF7">
    <property type="entry name" value="HTH-TYPE TRANSCRIPTIONAL REGULATOR LRHA-RELATED"/>
    <property type="match status" value="1"/>
</dbReference>
<dbReference type="PRINTS" id="PR00039">
    <property type="entry name" value="HTHLYSR"/>
</dbReference>
<evidence type="ECO:0000256" key="2">
    <source>
        <dbReference type="ARBA" id="ARBA00023015"/>
    </source>
</evidence>
<dbReference type="InterPro" id="IPR000847">
    <property type="entry name" value="LysR_HTH_N"/>
</dbReference>
<evidence type="ECO:0000259" key="5">
    <source>
        <dbReference type="PROSITE" id="PS50931"/>
    </source>
</evidence>
<accession>A0A1G7VB24</accession>
<dbReference type="GO" id="GO:0003677">
    <property type="term" value="F:DNA binding"/>
    <property type="evidence" value="ECO:0007669"/>
    <property type="project" value="UniProtKB-KW"/>
</dbReference>
<evidence type="ECO:0000256" key="1">
    <source>
        <dbReference type="ARBA" id="ARBA00009437"/>
    </source>
</evidence>
<dbReference type="PROSITE" id="PS50931">
    <property type="entry name" value="HTH_LYSR"/>
    <property type="match status" value="1"/>
</dbReference>
<dbReference type="Gene3D" id="1.10.10.10">
    <property type="entry name" value="Winged helix-like DNA-binding domain superfamily/Winged helix DNA-binding domain"/>
    <property type="match status" value="1"/>
</dbReference>
<proteinExistence type="inferred from homology"/>
<gene>
    <name evidence="6" type="ORF">SAMN05216571_12041</name>
</gene>
<evidence type="ECO:0000256" key="3">
    <source>
        <dbReference type="ARBA" id="ARBA00023125"/>
    </source>
</evidence>
<keyword evidence="3 6" id="KW-0238">DNA-binding</keyword>
<feature type="domain" description="HTH lysR-type" evidence="5">
    <location>
        <begin position="1"/>
        <end position="58"/>
    </location>
</feature>
<protein>
    <submittedName>
        <fullName evidence="6">DNA-binding transcriptional regulator, LysR family</fullName>
    </submittedName>
</protein>
<dbReference type="STRING" id="284577.SAMN05216571_12041"/>
<dbReference type="RefSeq" id="WP_092528825.1">
    <property type="nucleotide sequence ID" value="NZ_FNCI01000020.1"/>
</dbReference>
<keyword evidence="4" id="KW-0804">Transcription</keyword>
<organism evidence="6 7">
    <name type="scientific">Onishia taeanensis</name>
    <dbReference type="NCBI Taxonomy" id="284577"/>
    <lineage>
        <taxon>Bacteria</taxon>
        <taxon>Pseudomonadati</taxon>
        <taxon>Pseudomonadota</taxon>
        <taxon>Gammaproteobacteria</taxon>
        <taxon>Oceanospirillales</taxon>
        <taxon>Halomonadaceae</taxon>
        <taxon>Onishia</taxon>
    </lineage>
</organism>
<evidence type="ECO:0000256" key="4">
    <source>
        <dbReference type="ARBA" id="ARBA00023163"/>
    </source>
</evidence>
<dbReference type="SUPFAM" id="SSF53850">
    <property type="entry name" value="Periplasmic binding protein-like II"/>
    <property type="match status" value="1"/>
</dbReference>
<dbReference type="AlphaFoldDB" id="A0A1G7VB24"/>
<sequence>MDTDLLRAFVTVAECEGFSAAGKVLHRTQSAVSLQIKRLEDQMGESLFERTSRSVVLTPPGGRLLPYARHILKLQDEAQRVMGVERQGELIRLGTSEEQASTYLPELLPRFAARFPEVRLEVICSISGSLVHDFQEGLLDAALVVRHGPTQTGRLLGREPMVWVVAEDCSVSDWETLPLAMNPEGCTFRAHAFAALGPTDWRWDVRYSSQSPTGINLPVQAGLAVTVKTPRSVPEGCRIVGDDEGLPPLGHVEIELHRTPGHSSDAFTAFCDELEAIVTGTDSLESLKYVASQGAGD</sequence>
<dbReference type="OrthoDB" id="5723059at2"/>
<name>A0A1G7VB24_9GAMM</name>
<dbReference type="PANTHER" id="PTHR30579">
    <property type="entry name" value="TRANSCRIPTIONAL REGULATOR"/>
    <property type="match status" value="1"/>
</dbReference>
<dbReference type="InterPro" id="IPR036388">
    <property type="entry name" value="WH-like_DNA-bd_sf"/>
</dbReference>
<dbReference type="Gene3D" id="3.40.190.10">
    <property type="entry name" value="Periplasmic binding protein-like II"/>
    <property type="match status" value="2"/>
</dbReference>
<dbReference type="Pfam" id="PF00126">
    <property type="entry name" value="HTH_1"/>
    <property type="match status" value="1"/>
</dbReference>
<keyword evidence="2" id="KW-0805">Transcription regulation</keyword>
<keyword evidence="7" id="KW-1185">Reference proteome</keyword>
<dbReference type="SUPFAM" id="SSF46785">
    <property type="entry name" value="Winged helix' DNA-binding domain"/>
    <property type="match status" value="1"/>
</dbReference>
<dbReference type="InterPro" id="IPR050176">
    <property type="entry name" value="LTTR"/>
</dbReference>
<reference evidence="6 7" key="1">
    <citation type="submission" date="2016-10" db="EMBL/GenBank/DDBJ databases">
        <authorList>
            <person name="de Groot N.N."/>
        </authorList>
    </citation>
    <scope>NUCLEOTIDE SEQUENCE [LARGE SCALE GENOMIC DNA]</scope>
    <source>
        <strain evidence="6 7">BH539</strain>
    </source>
</reference>
<dbReference type="InterPro" id="IPR036390">
    <property type="entry name" value="WH_DNA-bd_sf"/>
</dbReference>
<dbReference type="GO" id="GO:0003700">
    <property type="term" value="F:DNA-binding transcription factor activity"/>
    <property type="evidence" value="ECO:0007669"/>
    <property type="project" value="InterPro"/>
</dbReference>
<dbReference type="Pfam" id="PF03466">
    <property type="entry name" value="LysR_substrate"/>
    <property type="match status" value="1"/>
</dbReference>
<evidence type="ECO:0000313" key="7">
    <source>
        <dbReference type="Proteomes" id="UP000198641"/>
    </source>
</evidence>
<dbReference type="FunFam" id="1.10.10.10:FF:000001">
    <property type="entry name" value="LysR family transcriptional regulator"/>
    <property type="match status" value="1"/>
</dbReference>